<evidence type="ECO:0000313" key="2">
    <source>
        <dbReference type="Proteomes" id="UP000799424"/>
    </source>
</evidence>
<reference evidence="1" key="1">
    <citation type="journal article" date="2020" name="Stud. Mycol.">
        <title>101 Dothideomycetes genomes: a test case for predicting lifestyles and emergence of pathogens.</title>
        <authorList>
            <person name="Haridas S."/>
            <person name="Albert R."/>
            <person name="Binder M."/>
            <person name="Bloem J."/>
            <person name="Labutti K."/>
            <person name="Salamov A."/>
            <person name="Andreopoulos B."/>
            <person name="Baker S."/>
            <person name="Barry K."/>
            <person name="Bills G."/>
            <person name="Bluhm B."/>
            <person name="Cannon C."/>
            <person name="Castanera R."/>
            <person name="Culley D."/>
            <person name="Daum C."/>
            <person name="Ezra D."/>
            <person name="Gonzalez J."/>
            <person name="Henrissat B."/>
            <person name="Kuo A."/>
            <person name="Liang C."/>
            <person name="Lipzen A."/>
            <person name="Lutzoni F."/>
            <person name="Magnuson J."/>
            <person name="Mondo S."/>
            <person name="Nolan M."/>
            <person name="Ohm R."/>
            <person name="Pangilinan J."/>
            <person name="Park H.-J."/>
            <person name="Ramirez L."/>
            <person name="Alfaro M."/>
            <person name="Sun H."/>
            <person name="Tritt A."/>
            <person name="Yoshinaga Y."/>
            <person name="Zwiers L.-H."/>
            <person name="Turgeon B."/>
            <person name="Goodwin S."/>
            <person name="Spatafora J."/>
            <person name="Crous P."/>
            <person name="Grigoriev I."/>
        </authorList>
    </citation>
    <scope>NUCLEOTIDE SEQUENCE</scope>
    <source>
        <strain evidence="1">CBS 113818</strain>
    </source>
</reference>
<keyword evidence="2" id="KW-1185">Reference proteome</keyword>
<sequence length="185" mass="20893">MSETNHEDMEFPVPANMDQILRLADAELTNDLDVANQRPQRAPASAISSTRIRESHGDYPDLKECLDILQHTVGNSSTHALTHMDAAFHLSPTCVDKVESVAGFIERAVSIVRNPQHGFWYGPGRLELILTGQLENDLRNCISYLFMERILFYDARRRGISLAEYCQTISYINLHATSARRSAFL</sequence>
<dbReference type="EMBL" id="MU006225">
    <property type="protein sequence ID" value="KAF2826956.1"/>
    <property type="molecule type" value="Genomic_DNA"/>
</dbReference>
<accession>A0A6A7A1H2</accession>
<organism evidence="1 2">
    <name type="scientific">Ophiobolus disseminans</name>
    <dbReference type="NCBI Taxonomy" id="1469910"/>
    <lineage>
        <taxon>Eukaryota</taxon>
        <taxon>Fungi</taxon>
        <taxon>Dikarya</taxon>
        <taxon>Ascomycota</taxon>
        <taxon>Pezizomycotina</taxon>
        <taxon>Dothideomycetes</taxon>
        <taxon>Pleosporomycetidae</taxon>
        <taxon>Pleosporales</taxon>
        <taxon>Pleosporineae</taxon>
        <taxon>Phaeosphaeriaceae</taxon>
        <taxon>Ophiobolus</taxon>
    </lineage>
</organism>
<dbReference type="Proteomes" id="UP000799424">
    <property type="component" value="Unassembled WGS sequence"/>
</dbReference>
<gene>
    <name evidence="1" type="ORF">CC86DRAFT_22782</name>
</gene>
<protein>
    <submittedName>
        <fullName evidence="1">Uncharacterized protein</fullName>
    </submittedName>
</protein>
<dbReference type="AlphaFoldDB" id="A0A6A7A1H2"/>
<name>A0A6A7A1H2_9PLEO</name>
<evidence type="ECO:0000313" key="1">
    <source>
        <dbReference type="EMBL" id="KAF2826956.1"/>
    </source>
</evidence>
<proteinExistence type="predicted"/>